<feature type="signal peptide" evidence="3">
    <location>
        <begin position="1"/>
        <end position="33"/>
    </location>
</feature>
<evidence type="ECO:0008006" key="6">
    <source>
        <dbReference type="Google" id="ProtNLM"/>
    </source>
</evidence>
<feature type="region of interest" description="Disordered" evidence="1">
    <location>
        <begin position="282"/>
        <end position="303"/>
    </location>
</feature>
<name>A0A7M6DMW1_9CNID</name>
<dbReference type="AlphaFoldDB" id="A0A7M6DMW1"/>
<dbReference type="Proteomes" id="UP000594262">
    <property type="component" value="Unplaced"/>
</dbReference>
<reference evidence="4" key="1">
    <citation type="submission" date="2021-01" db="UniProtKB">
        <authorList>
            <consortium name="EnsemblMetazoa"/>
        </authorList>
    </citation>
    <scope>IDENTIFICATION</scope>
</reference>
<sequence length="447" mass="50628">MKISSRRSETNNKDGLIILFICLVCCQQNITGAVDVQAKSSCAIDSKLTLKVDNKELVQPQRGLYVLVLNTTNGKYKNKSFDQPMKSYFWDIWESSKRKKNKLNFIKYIQNFPNNTVIVFVSKGLCKYSQFGDWISFLEEDTDLVFEEKDYRGDWMSAIVVACKTNCPKNIRPISVYGQHATLNVTFSVKGDENVLVPAKSDENEITKIIIIVCVAAIIILLVAISTFLLYQRLHSNRNKQNNQDGEPISEENGQAYEDAEYERIGSVTSTSQTNIPTSQQYTDLKRMHSQQSNTSNTYQGLQLPESNSEYKSLETFRFNSQHSNASITYTDLTPASIERGQQSPSAPDNIYSSIETPTDEALPGTSFNLFKRSMENIDQDPKDINKNNFSSYVKMDCENPNSKTKIYKKPSSVPKFQPPVNDDMVIPDIYENSGCNAVMEPVYETV</sequence>
<evidence type="ECO:0000256" key="3">
    <source>
        <dbReference type="SAM" id="SignalP"/>
    </source>
</evidence>
<evidence type="ECO:0000256" key="1">
    <source>
        <dbReference type="SAM" id="MobiDB-lite"/>
    </source>
</evidence>
<feature type="compositionally biased region" description="Polar residues" evidence="1">
    <location>
        <begin position="290"/>
        <end position="303"/>
    </location>
</feature>
<evidence type="ECO:0000313" key="4">
    <source>
        <dbReference type="EnsemblMetazoa" id="CLYHEMP016921.1"/>
    </source>
</evidence>
<dbReference type="GeneID" id="136798799"/>
<keyword evidence="2" id="KW-1133">Transmembrane helix</keyword>
<keyword evidence="2" id="KW-0472">Membrane</keyword>
<keyword evidence="5" id="KW-1185">Reference proteome</keyword>
<dbReference type="RefSeq" id="XP_066911569.1">
    <property type="nucleotide sequence ID" value="XM_067055468.1"/>
</dbReference>
<keyword evidence="3" id="KW-0732">Signal</keyword>
<organism evidence="4 5">
    <name type="scientific">Clytia hemisphaerica</name>
    <dbReference type="NCBI Taxonomy" id="252671"/>
    <lineage>
        <taxon>Eukaryota</taxon>
        <taxon>Metazoa</taxon>
        <taxon>Cnidaria</taxon>
        <taxon>Hydrozoa</taxon>
        <taxon>Hydroidolina</taxon>
        <taxon>Leptothecata</taxon>
        <taxon>Obeliida</taxon>
        <taxon>Clytiidae</taxon>
        <taxon>Clytia</taxon>
    </lineage>
</organism>
<protein>
    <recommendedName>
        <fullName evidence="6">Cnidarian restricted protein</fullName>
    </recommendedName>
</protein>
<dbReference type="EnsemblMetazoa" id="CLYHEMT016921.1">
    <property type="protein sequence ID" value="CLYHEMP016921.1"/>
    <property type="gene ID" value="CLYHEMG016921"/>
</dbReference>
<evidence type="ECO:0000256" key="2">
    <source>
        <dbReference type="SAM" id="Phobius"/>
    </source>
</evidence>
<accession>A0A7M6DMW1</accession>
<feature type="transmembrane region" description="Helical" evidence="2">
    <location>
        <begin position="209"/>
        <end position="231"/>
    </location>
</feature>
<evidence type="ECO:0000313" key="5">
    <source>
        <dbReference type="Proteomes" id="UP000594262"/>
    </source>
</evidence>
<keyword evidence="2" id="KW-0812">Transmembrane</keyword>
<feature type="chain" id="PRO_5029603993" description="Cnidarian restricted protein" evidence="3">
    <location>
        <begin position="34"/>
        <end position="447"/>
    </location>
</feature>
<proteinExistence type="predicted"/>